<accession>A0ABS8MT66</accession>
<dbReference type="Gene3D" id="3.90.1580.10">
    <property type="entry name" value="paralog of FGE (formylglycine-generating enzyme)"/>
    <property type="match status" value="1"/>
</dbReference>
<dbReference type="RefSeq" id="WP_229987700.1">
    <property type="nucleotide sequence ID" value="NZ_JAJJMO010000001.1"/>
</dbReference>
<protein>
    <recommendedName>
        <fullName evidence="3">Activator of Hsp90 ATPase homolog 1-like protein</fullName>
    </recommendedName>
</protein>
<sequence length="100" mass="11509">MNQSNINIPANKAISLQMVEIPQGEITLRDDRIKNTWTVRIESFLMAKYAVTQDLYFEITQQSPSTSKGNQKPVETVSWKEAVWQKTVEEVILSHLKLMT</sequence>
<proteinExistence type="predicted"/>
<dbReference type="InterPro" id="IPR016187">
    <property type="entry name" value="CTDL_fold"/>
</dbReference>
<name>A0ABS8MT66_9FLAO</name>
<dbReference type="EMBL" id="JAJJMO010000001">
    <property type="protein sequence ID" value="MCC9071070.1"/>
    <property type="molecule type" value="Genomic_DNA"/>
</dbReference>
<evidence type="ECO:0000313" key="2">
    <source>
        <dbReference type="Proteomes" id="UP001430919"/>
    </source>
</evidence>
<dbReference type="SUPFAM" id="SSF56436">
    <property type="entry name" value="C-type lectin-like"/>
    <property type="match status" value="1"/>
</dbReference>
<evidence type="ECO:0000313" key="1">
    <source>
        <dbReference type="EMBL" id="MCC9071070.1"/>
    </source>
</evidence>
<dbReference type="Proteomes" id="UP001430919">
    <property type="component" value="Unassembled WGS sequence"/>
</dbReference>
<comment type="caution">
    <text evidence="1">The sequence shown here is derived from an EMBL/GenBank/DDBJ whole genome shotgun (WGS) entry which is preliminary data.</text>
</comment>
<gene>
    <name evidence="1" type="ORF">LNQ49_05605</name>
</gene>
<organism evidence="1 2">
    <name type="scientific">Flavobacterium pisciphilum</name>
    <dbReference type="NCBI Taxonomy" id="2893755"/>
    <lineage>
        <taxon>Bacteria</taxon>
        <taxon>Pseudomonadati</taxon>
        <taxon>Bacteroidota</taxon>
        <taxon>Flavobacteriia</taxon>
        <taxon>Flavobacteriales</taxon>
        <taxon>Flavobacteriaceae</taxon>
        <taxon>Flavobacterium</taxon>
    </lineage>
</organism>
<reference evidence="1" key="1">
    <citation type="submission" date="2021-11" db="EMBL/GenBank/DDBJ databases">
        <title>Description of novel Flavobacterium species.</title>
        <authorList>
            <person name="Saticioglu I.B."/>
            <person name="Ay H."/>
            <person name="Altun S."/>
            <person name="Duman M."/>
        </authorList>
    </citation>
    <scope>NUCLEOTIDE SEQUENCE</scope>
    <source>
        <strain evidence="1">F-65</strain>
    </source>
</reference>
<keyword evidence="2" id="KW-1185">Reference proteome</keyword>
<dbReference type="InterPro" id="IPR042095">
    <property type="entry name" value="SUMF_sf"/>
</dbReference>
<evidence type="ECO:0008006" key="3">
    <source>
        <dbReference type="Google" id="ProtNLM"/>
    </source>
</evidence>